<evidence type="ECO:0000313" key="2">
    <source>
        <dbReference type="Proteomes" id="UP001140502"/>
    </source>
</evidence>
<evidence type="ECO:0000313" key="1">
    <source>
        <dbReference type="EMBL" id="KAJ4327015.1"/>
    </source>
</evidence>
<dbReference type="AlphaFoldDB" id="A0A9W9BS00"/>
<dbReference type="Proteomes" id="UP001140502">
    <property type="component" value="Unassembled WGS sequence"/>
</dbReference>
<sequence>MARLKFSRKTLDIELTKDGTQKRLREEVEIEEGSAKKAKIYFEEPDGASTDDEEARHLGEDLLDGVLQKIKTATEIMTGMNLRNISSLKKA</sequence>
<dbReference type="EMBL" id="JAPEUR010000031">
    <property type="protein sequence ID" value="KAJ4327015.1"/>
    <property type="molecule type" value="Genomic_DNA"/>
</dbReference>
<keyword evidence="2" id="KW-1185">Reference proteome</keyword>
<name>A0A9W9BS00_9HYPO</name>
<reference evidence="1" key="1">
    <citation type="submission" date="2022-10" db="EMBL/GenBank/DDBJ databases">
        <title>Tapping the CABI collections for fungal endophytes: first genome assemblies for Collariella, Neodidymelliopsis, Ascochyta clinopodiicola, Didymella pomorum, Didymosphaeria variabile, Neocosmospora piperis and Neocucurbitaria cava.</title>
        <authorList>
            <person name="Hill R."/>
        </authorList>
    </citation>
    <scope>NUCLEOTIDE SEQUENCE</scope>
    <source>
        <strain evidence="1">IMI 366586</strain>
    </source>
</reference>
<comment type="caution">
    <text evidence="1">The sequence shown here is derived from an EMBL/GenBank/DDBJ whole genome shotgun (WGS) entry which is preliminary data.</text>
</comment>
<organism evidence="1 2">
    <name type="scientific">Fusarium piperis</name>
    <dbReference type="NCBI Taxonomy" id="1435070"/>
    <lineage>
        <taxon>Eukaryota</taxon>
        <taxon>Fungi</taxon>
        <taxon>Dikarya</taxon>
        <taxon>Ascomycota</taxon>
        <taxon>Pezizomycotina</taxon>
        <taxon>Sordariomycetes</taxon>
        <taxon>Hypocreomycetidae</taxon>
        <taxon>Hypocreales</taxon>
        <taxon>Nectriaceae</taxon>
        <taxon>Fusarium</taxon>
        <taxon>Fusarium solani species complex</taxon>
    </lineage>
</organism>
<gene>
    <name evidence="1" type="ORF">N0V84_002514</name>
</gene>
<proteinExistence type="predicted"/>
<protein>
    <submittedName>
        <fullName evidence="1">Uncharacterized protein</fullName>
    </submittedName>
</protein>
<accession>A0A9W9BS00</accession>